<dbReference type="GO" id="GO:0005737">
    <property type="term" value="C:cytoplasm"/>
    <property type="evidence" value="ECO:0007669"/>
    <property type="project" value="UniProtKB-SubCell"/>
</dbReference>
<name>A0A5D3DC61_CUCMM</name>
<evidence type="ECO:0000259" key="3">
    <source>
        <dbReference type="Pfam" id="PF21193"/>
    </source>
</evidence>
<comment type="similarity">
    <text evidence="1">Belongs to the NMD3 family.</text>
</comment>
<dbReference type="GO" id="GO:0000055">
    <property type="term" value="P:ribosomal large subunit export from nucleus"/>
    <property type="evidence" value="ECO:0007669"/>
    <property type="project" value="TreeGrafter"/>
</dbReference>
<comment type="caution">
    <text evidence="5">The sequence shown here is derived from an EMBL/GenBank/DDBJ whole genome shotgun (WGS) entry which is preliminary data.</text>
</comment>
<dbReference type="EMBL" id="SSTD01005858">
    <property type="protein sequence ID" value="TYK21146.1"/>
    <property type="molecule type" value="Genomic_DNA"/>
</dbReference>
<gene>
    <name evidence="5" type="ORF">E5676_scaffold75860G00140</name>
    <name evidence="4" type="ORF">E6C27_scaffold212G00410</name>
</gene>
<comment type="subcellular location">
    <subcellularLocation>
        <location evidence="1">Cytoplasm</location>
    </subcellularLocation>
    <subcellularLocation>
        <location evidence="1">Nucleus</location>
    </subcellularLocation>
</comment>
<dbReference type="STRING" id="1194695.A0A5D3DC61"/>
<comment type="function">
    <text evidence="1">Acts as an adapter for the XPO1/CRM1-mediated export of the 60S ribosomal subunit.</text>
</comment>
<dbReference type="InterPro" id="IPR007064">
    <property type="entry name" value="Nmd3_N"/>
</dbReference>
<sequence length="200" mass="22141">MAGGAGLFMIQQTIGSVLCCKCGIPIAPNAANMCVKYLCSEVDITEGNVSCRCTSFFMEQLILKHGAAARSTRIKQMSQGIRFFFCNRSYGVKFVKFIGKVALIESRHDKQFVSHDLKSNIHNHRHTFSIKISPICLEDLICLPPKVAFNLGNFGPLVICTKLMNVIALLDPFTLRHCSWMLISNGGRPLSILTSSQLVE</sequence>
<proteinExistence type="inferred from homology"/>
<reference evidence="6 7" key="1">
    <citation type="submission" date="2019-08" db="EMBL/GenBank/DDBJ databases">
        <title>Draft genome sequences of two oriental melons (Cucumis melo L. var makuwa).</title>
        <authorList>
            <person name="Kwon S.-Y."/>
        </authorList>
    </citation>
    <scope>NUCLEOTIDE SEQUENCE [LARGE SCALE GENOMIC DNA]</scope>
    <source>
        <strain evidence="7">cv. Chang Bougi</strain>
        <strain evidence="6">cv. SW 3</strain>
        <tissue evidence="5">Leaf</tissue>
    </source>
</reference>
<dbReference type="OrthoDB" id="203821at2759"/>
<dbReference type="InterPro" id="IPR039768">
    <property type="entry name" value="Nmd3"/>
</dbReference>
<dbReference type="Proteomes" id="UP000321393">
    <property type="component" value="Unassembled WGS sequence"/>
</dbReference>
<dbReference type="PANTHER" id="PTHR12746:SF2">
    <property type="entry name" value="60S RIBOSOMAL EXPORT PROTEIN NMD3"/>
    <property type="match status" value="1"/>
</dbReference>
<dbReference type="PANTHER" id="PTHR12746">
    <property type="entry name" value="NONSENSE-MEDIATED MRNA DECAY PROTEIN 3"/>
    <property type="match status" value="1"/>
</dbReference>
<organism evidence="5 7">
    <name type="scientific">Cucumis melo var. makuwa</name>
    <name type="common">Oriental melon</name>
    <dbReference type="NCBI Taxonomy" id="1194695"/>
    <lineage>
        <taxon>Eukaryota</taxon>
        <taxon>Viridiplantae</taxon>
        <taxon>Streptophyta</taxon>
        <taxon>Embryophyta</taxon>
        <taxon>Tracheophyta</taxon>
        <taxon>Spermatophyta</taxon>
        <taxon>Magnoliopsida</taxon>
        <taxon>eudicotyledons</taxon>
        <taxon>Gunneridae</taxon>
        <taxon>Pentapetalae</taxon>
        <taxon>rosids</taxon>
        <taxon>fabids</taxon>
        <taxon>Cucurbitales</taxon>
        <taxon>Cucurbitaceae</taxon>
        <taxon>Benincaseae</taxon>
        <taxon>Cucumis</taxon>
    </lineage>
</organism>
<protein>
    <recommendedName>
        <fullName evidence="1">60S ribosomal export protein NMD3</fullName>
    </recommendedName>
</protein>
<keyword evidence="1" id="KW-0539">Nucleus</keyword>
<dbReference type="Proteomes" id="UP000321947">
    <property type="component" value="Unassembled WGS sequence"/>
</dbReference>
<keyword evidence="1" id="KW-0813">Transport</keyword>
<evidence type="ECO:0000259" key="2">
    <source>
        <dbReference type="Pfam" id="PF04981"/>
    </source>
</evidence>
<keyword evidence="1" id="KW-0963">Cytoplasm</keyword>
<dbReference type="Pfam" id="PF04981">
    <property type="entry name" value="NMD3"/>
    <property type="match status" value="1"/>
</dbReference>
<dbReference type="AlphaFoldDB" id="A0A5D3DC61"/>
<evidence type="ECO:0000313" key="6">
    <source>
        <dbReference type="Proteomes" id="UP000321393"/>
    </source>
</evidence>
<dbReference type="GO" id="GO:0005634">
    <property type="term" value="C:nucleus"/>
    <property type="evidence" value="ECO:0007669"/>
    <property type="project" value="UniProtKB-SubCell"/>
</dbReference>
<dbReference type="Pfam" id="PF21193">
    <property type="entry name" value="NMD_SH3"/>
    <property type="match status" value="1"/>
</dbReference>
<evidence type="ECO:0000256" key="1">
    <source>
        <dbReference type="RuleBase" id="RU364108"/>
    </source>
</evidence>
<keyword evidence="1" id="KW-0653">Protein transport</keyword>
<dbReference type="InterPro" id="IPR048899">
    <property type="entry name" value="NMD_SH3"/>
</dbReference>
<feature type="domain" description="Nmd3 N-terminal" evidence="2">
    <location>
        <begin position="54"/>
        <end position="132"/>
    </location>
</feature>
<feature type="domain" description="60S ribosomal export protein NMD3 SH3" evidence="3">
    <location>
        <begin position="135"/>
        <end position="178"/>
    </location>
</feature>
<dbReference type="EMBL" id="SSTE01004737">
    <property type="protein sequence ID" value="KAA0061671.1"/>
    <property type="molecule type" value="Genomic_DNA"/>
</dbReference>
<evidence type="ECO:0000313" key="5">
    <source>
        <dbReference type="EMBL" id="TYK21146.1"/>
    </source>
</evidence>
<evidence type="ECO:0000313" key="7">
    <source>
        <dbReference type="Proteomes" id="UP000321947"/>
    </source>
</evidence>
<evidence type="ECO:0000313" key="4">
    <source>
        <dbReference type="EMBL" id="KAA0061671.1"/>
    </source>
</evidence>
<accession>A0A5D3DC61</accession>
<dbReference type="GO" id="GO:0043023">
    <property type="term" value="F:ribosomal large subunit binding"/>
    <property type="evidence" value="ECO:0007669"/>
    <property type="project" value="InterPro"/>
</dbReference>
<dbReference type="GO" id="GO:0015031">
    <property type="term" value="P:protein transport"/>
    <property type="evidence" value="ECO:0007669"/>
    <property type="project" value="UniProtKB-KW"/>
</dbReference>